<feature type="region of interest" description="Disordered" evidence="1">
    <location>
        <begin position="50"/>
        <end position="97"/>
    </location>
</feature>
<dbReference type="OrthoDB" id="6628652at2759"/>
<proteinExistence type="predicted"/>
<dbReference type="Proteomes" id="UP000235965">
    <property type="component" value="Unassembled WGS sequence"/>
</dbReference>
<organism evidence="2 3">
    <name type="scientific">Cryptotermes secundus</name>
    <dbReference type="NCBI Taxonomy" id="105785"/>
    <lineage>
        <taxon>Eukaryota</taxon>
        <taxon>Metazoa</taxon>
        <taxon>Ecdysozoa</taxon>
        <taxon>Arthropoda</taxon>
        <taxon>Hexapoda</taxon>
        <taxon>Insecta</taxon>
        <taxon>Pterygota</taxon>
        <taxon>Neoptera</taxon>
        <taxon>Polyneoptera</taxon>
        <taxon>Dictyoptera</taxon>
        <taxon>Blattodea</taxon>
        <taxon>Blattoidea</taxon>
        <taxon>Termitoidae</taxon>
        <taxon>Kalotermitidae</taxon>
        <taxon>Cryptotermitinae</taxon>
        <taxon>Cryptotermes</taxon>
    </lineage>
</organism>
<name>A0A2J7RQ24_9NEOP</name>
<dbReference type="EMBL" id="NEVH01001351">
    <property type="protein sequence ID" value="PNF42930.1"/>
    <property type="molecule type" value="Genomic_DNA"/>
</dbReference>
<gene>
    <name evidence="2" type="ORF">B7P43_G11834</name>
</gene>
<dbReference type="AlphaFoldDB" id="A0A2J7RQ24"/>
<accession>A0A2J7RQ24</accession>
<dbReference type="InParanoid" id="A0A2J7RQ24"/>
<protein>
    <submittedName>
        <fullName evidence="2">Uncharacterized protein</fullName>
    </submittedName>
</protein>
<feature type="region of interest" description="Disordered" evidence="1">
    <location>
        <begin position="1"/>
        <end position="20"/>
    </location>
</feature>
<sequence>MDLQKDAEGSSSKACAAPCDANQIMSIKVEGVSDSEEEEEDHMQLRCLGIKIEHEEERESSSETHPTSHDANQIAGIKVEGVSDTEEEEEDHVELRCSGIKTEHEDLEETEQEITQKSVPPGISAHSSVSNQNAELSISTGSDISSYGCSFKRKKNLPASDQILVAVGDRLAQVKNEDRFDFFAKNVAAKLRALRNNEQRIYAEKLINDALFEAELGSLSSYSSINTGTGAYYTLGP</sequence>
<feature type="compositionally biased region" description="Acidic residues" evidence="1">
    <location>
        <begin position="83"/>
        <end position="92"/>
    </location>
</feature>
<evidence type="ECO:0000256" key="1">
    <source>
        <dbReference type="SAM" id="MobiDB-lite"/>
    </source>
</evidence>
<feature type="compositionally biased region" description="Basic and acidic residues" evidence="1">
    <location>
        <begin position="51"/>
        <end position="68"/>
    </location>
</feature>
<keyword evidence="3" id="KW-1185">Reference proteome</keyword>
<reference evidence="2 3" key="1">
    <citation type="submission" date="2017-12" db="EMBL/GenBank/DDBJ databases">
        <title>Hemimetabolous genomes reveal molecular basis of termite eusociality.</title>
        <authorList>
            <person name="Harrison M.C."/>
            <person name="Jongepier E."/>
            <person name="Robertson H.M."/>
            <person name="Arning N."/>
            <person name="Bitard-Feildel T."/>
            <person name="Chao H."/>
            <person name="Childers C.P."/>
            <person name="Dinh H."/>
            <person name="Doddapaneni H."/>
            <person name="Dugan S."/>
            <person name="Gowin J."/>
            <person name="Greiner C."/>
            <person name="Han Y."/>
            <person name="Hu H."/>
            <person name="Hughes D.S.T."/>
            <person name="Huylmans A.-K."/>
            <person name="Kemena C."/>
            <person name="Kremer L.P.M."/>
            <person name="Lee S.L."/>
            <person name="Lopez-Ezquerra A."/>
            <person name="Mallet L."/>
            <person name="Monroy-Kuhn J.M."/>
            <person name="Moser A."/>
            <person name="Murali S.C."/>
            <person name="Muzny D.M."/>
            <person name="Otani S."/>
            <person name="Piulachs M.-D."/>
            <person name="Poelchau M."/>
            <person name="Qu J."/>
            <person name="Schaub F."/>
            <person name="Wada-Katsumata A."/>
            <person name="Worley K.C."/>
            <person name="Xie Q."/>
            <person name="Ylla G."/>
            <person name="Poulsen M."/>
            <person name="Gibbs R.A."/>
            <person name="Schal C."/>
            <person name="Richards S."/>
            <person name="Belles X."/>
            <person name="Korb J."/>
            <person name="Bornberg-Bauer E."/>
        </authorList>
    </citation>
    <scope>NUCLEOTIDE SEQUENCE [LARGE SCALE GENOMIC DNA]</scope>
    <source>
        <tissue evidence="2">Whole body</tissue>
    </source>
</reference>
<evidence type="ECO:0000313" key="2">
    <source>
        <dbReference type="EMBL" id="PNF42930.1"/>
    </source>
</evidence>
<evidence type="ECO:0000313" key="3">
    <source>
        <dbReference type="Proteomes" id="UP000235965"/>
    </source>
</evidence>
<comment type="caution">
    <text evidence="2">The sequence shown here is derived from an EMBL/GenBank/DDBJ whole genome shotgun (WGS) entry which is preliminary data.</text>
</comment>